<sequence length="278" mass="30647">MAIDNFIPEIWSAQLLENLRKNLVYGNLVNTDYEGEIREYGDTVHIQNVGPISVFDYTKNTDMAGPETLSDGTRALVIDQAKAFNFQVDDVDRAQQNPKIMQKAMEEASYALADVKDRFIANLYTDAVSAIGNDTTPIVPTKDSAYDYLVDLSVVLSENDIPRTNRWVVVPEWYHGLLLKDDRFIRATALGGQILQNGFIGRAAGFDVYTSNNVPNASGAKYKIIAGHTSAITFASQLTKIEAYRPEKRFADAVKGLSLYGAKAVKPKALAVLTANKS</sequence>
<name>A0AA46AG99_9BACL</name>
<accession>A0AA46AG99</accession>
<proteinExistence type="predicted"/>
<dbReference type="EMBL" id="FXTU01000005">
    <property type="protein sequence ID" value="SMP25145.1"/>
    <property type="molecule type" value="Genomic_DNA"/>
</dbReference>
<dbReference type="Pfam" id="PF25209">
    <property type="entry name" value="Phage_capsid_4"/>
    <property type="match status" value="1"/>
</dbReference>
<dbReference type="Proteomes" id="UP001157946">
    <property type="component" value="Unassembled WGS sequence"/>
</dbReference>
<reference evidence="1" key="1">
    <citation type="submission" date="2017-05" db="EMBL/GenBank/DDBJ databases">
        <authorList>
            <person name="Varghese N."/>
            <person name="Submissions S."/>
        </authorList>
    </citation>
    <scope>NUCLEOTIDE SEQUENCE</scope>
    <source>
        <strain evidence="1">DSM 45262</strain>
    </source>
</reference>
<dbReference type="RefSeq" id="WP_102991143.1">
    <property type="nucleotide sequence ID" value="NZ_FXTU01000005.1"/>
</dbReference>
<dbReference type="AlphaFoldDB" id="A0AA46AG99"/>
<comment type="caution">
    <text evidence="1">The sequence shown here is derived from an EMBL/GenBank/DDBJ whole genome shotgun (WGS) entry which is preliminary data.</text>
</comment>
<protein>
    <submittedName>
        <fullName evidence="1">Major capsid protein, N4-gp56 family</fullName>
    </submittedName>
</protein>
<keyword evidence="2" id="KW-1185">Reference proteome</keyword>
<evidence type="ECO:0000313" key="2">
    <source>
        <dbReference type="Proteomes" id="UP001157946"/>
    </source>
</evidence>
<gene>
    <name evidence="1" type="ORF">SAMN06265361_10522</name>
</gene>
<organism evidence="1 2">
    <name type="scientific">Laceyella tengchongensis</name>
    <dbReference type="NCBI Taxonomy" id="574699"/>
    <lineage>
        <taxon>Bacteria</taxon>
        <taxon>Bacillati</taxon>
        <taxon>Bacillota</taxon>
        <taxon>Bacilli</taxon>
        <taxon>Bacillales</taxon>
        <taxon>Thermoactinomycetaceae</taxon>
        <taxon>Laceyella</taxon>
    </lineage>
</organism>
<evidence type="ECO:0000313" key="1">
    <source>
        <dbReference type="EMBL" id="SMP25145.1"/>
    </source>
</evidence>